<proteinExistence type="predicted"/>
<sequence length="143" mass="15687">MHPPEVIRFALEKKLHRKSVILSGIVNHNLAPWTASNYSPAEGNLNVTEMAQAVVTLSNALGLRNVEYTPNGLRINYYDQTQPNMSRPGTKDVGYGYIPTPPPAPAPLQIYTPSAPPFPSTQNQCIGSSLYEIRFVPNVVALN</sequence>
<organism evidence="1 2">
    <name type="scientific">Artemisia annua</name>
    <name type="common">Sweet wormwood</name>
    <dbReference type="NCBI Taxonomy" id="35608"/>
    <lineage>
        <taxon>Eukaryota</taxon>
        <taxon>Viridiplantae</taxon>
        <taxon>Streptophyta</taxon>
        <taxon>Embryophyta</taxon>
        <taxon>Tracheophyta</taxon>
        <taxon>Spermatophyta</taxon>
        <taxon>Magnoliopsida</taxon>
        <taxon>eudicotyledons</taxon>
        <taxon>Gunneridae</taxon>
        <taxon>Pentapetalae</taxon>
        <taxon>asterids</taxon>
        <taxon>campanulids</taxon>
        <taxon>Asterales</taxon>
        <taxon>Asteraceae</taxon>
        <taxon>Asteroideae</taxon>
        <taxon>Anthemideae</taxon>
        <taxon>Artemisiinae</taxon>
        <taxon>Artemisia</taxon>
    </lineage>
</organism>
<comment type="caution">
    <text evidence="1">The sequence shown here is derived from an EMBL/GenBank/DDBJ whole genome shotgun (WGS) entry which is preliminary data.</text>
</comment>
<dbReference type="EMBL" id="PKPP01001490">
    <property type="protein sequence ID" value="PWA82261.1"/>
    <property type="molecule type" value="Genomic_DNA"/>
</dbReference>
<dbReference type="Proteomes" id="UP000245207">
    <property type="component" value="Unassembled WGS sequence"/>
</dbReference>
<dbReference type="AlphaFoldDB" id="A0A2U1P940"/>
<gene>
    <name evidence="1" type="ORF">CTI12_AA178640</name>
</gene>
<evidence type="ECO:0000313" key="2">
    <source>
        <dbReference type="Proteomes" id="UP000245207"/>
    </source>
</evidence>
<keyword evidence="2" id="KW-1185">Reference proteome</keyword>
<reference evidence="1 2" key="1">
    <citation type="journal article" date="2018" name="Mol. Plant">
        <title>The genome of Artemisia annua provides insight into the evolution of Asteraceae family and artemisinin biosynthesis.</title>
        <authorList>
            <person name="Shen Q."/>
            <person name="Zhang L."/>
            <person name="Liao Z."/>
            <person name="Wang S."/>
            <person name="Yan T."/>
            <person name="Shi P."/>
            <person name="Liu M."/>
            <person name="Fu X."/>
            <person name="Pan Q."/>
            <person name="Wang Y."/>
            <person name="Lv Z."/>
            <person name="Lu X."/>
            <person name="Zhang F."/>
            <person name="Jiang W."/>
            <person name="Ma Y."/>
            <person name="Chen M."/>
            <person name="Hao X."/>
            <person name="Li L."/>
            <person name="Tang Y."/>
            <person name="Lv G."/>
            <person name="Zhou Y."/>
            <person name="Sun X."/>
            <person name="Brodelius P.E."/>
            <person name="Rose J.K.C."/>
            <person name="Tang K."/>
        </authorList>
    </citation>
    <scope>NUCLEOTIDE SEQUENCE [LARGE SCALE GENOMIC DNA]</scope>
    <source>
        <strain evidence="2">cv. Huhao1</strain>
        <tissue evidence="1">Leaf</tissue>
    </source>
</reference>
<evidence type="ECO:0000313" key="1">
    <source>
        <dbReference type="EMBL" id="PWA82261.1"/>
    </source>
</evidence>
<protein>
    <submittedName>
        <fullName evidence="1">Uncharacterized protein</fullName>
    </submittedName>
</protein>
<accession>A0A2U1P940</accession>
<name>A0A2U1P940_ARTAN</name>